<accession>A0A0K1Q2Q9</accession>
<evidence type="ECO:0000313" key="3">
    <source>
        <dbReference type="Proteomes" id="UP000064967"/>
    </source>
</evidence>
<dbReference type="AlphaFoldDB" id="A0A0K1Q2Q9"/>
<organism evidence="2 3">
    <name type="scientific">Labilithrix luteola</name>
    <dbReference type="NCBI Taxonomy" id="1391654"/>
    <lineage>
        <taxon>Bacteria</taxon>
        <taxon>Pseudomonadati</taxon>
        <taxon>Myxococcota</taxon>
        <taxon>Polyangia</taxon>
        <taxon>Polyangiales</taxon>
        <taxon>Labilitrichaceae</taxon>
        <taxon>Labilithrix</taxon>
    </lineage>
</organism>
<evidence type="ECO:0000256" key="1">
    <source>
        <dbReference type="SAM" id="Phobius"/>
    </source>
</evidence>
<evidence type="ECO:0008006" key="4">
    <source>
        <dbReference type="Google" id="ProtNLM"/>
    </source>
</evidence>
<evidence type="ECO:0000313" key="2">
    <source>
        <dbReference type="EMBL" id="AKU99674.1"/>
    </source>
</evidence>
<sequence length="168" mass="18163">MTASQSKLAIGAGCALVAVVVLWFTLFRPSEEARIQKTLDRLAKAVSVKADDNVIARAGRLRSELKEIATDDVSVDVREISLDVTGRDKVVDGATKAQMVFNSAAVELTSMTIKVDDAKTMAKADGVAIVTGDRGGERKVDRRDVHFLLRNDDGWRVTSIDVRSASSD</sequence>
<dbReference type="EMBL" id="CP012333">
    <property type="protein sequence ID" value="AKU99674.1"/>
    <property type="molecule type" value="Genomic_DNA"/>
</dbReference>
<keyword evidence="1" id="KW-0812">Transmembrane</keyword>
<proteinExistence type="predicted"/>
<keyword evidence="1" id="KW-0472">Membrane</keyword>
<gene>
    <name evidence="2" type="ORF">AKJ09_06338</name>
</gene>
<dbReference type="STRING" id="1391654.AKJ09_06338"/>
<dbReference type="KEGG" id="llu:AKJ09_06338"/>
<dbReference type="Proteomes" id="UP000064967">
    <property type="component" value="Chromosome"/>
</dbReference>
<name>A0A0K1Q2Q9_9BACT</name>
<keyword evidence="3" id="KW-1185">Reference proteome</keyword>
<dbReference type="RefSeq" id="WP_146651092.1">
    <property type="nucleotide sequence ID" value="NZ_CP012333.1"/>
</dbReference>
<reference evidence="2 3" key="1">
    <citation type="submission" date="2015-08" db="EMBL/GenBank/DDBJ databases">
        <authorList>
            <person name="Babu N.S."/>
            <person name="Beckwith C.J."/>
            <person name="Beseler K.G."/>
            <person name="Brison A."/>
            <person name="Carone J.V."/>
            <person name="Caskin T.P."/>
            <person name="Diamond M."/>
            <person name="Durham M.E."/>
            <person name="Foxe J.M."/>
            <person name="Go M."/>
            <person name="Henderson B.A."/>
            <person name="Jones I.B."/>
            <person name="McGettigan J.A."/>
            <person name="Micheletti S.J."/>
            <person name="Nasrallah M.E."/>
            <person name="Ortiz D."/>
            <person name="Piller C.R."/>
            <person name="Privatt S.R."/>
            <person name="Schneider S.L."/>
            <person name="Sharp S."/>
            <person name="Smith T.C."/>
            <person name="Stanton J.D."/>
            <person name="Ullery H.E."/>
            <person name="Wilson R.J."/>
            <person name="Serrano M.G."/>
            <person name="Buck G."/>
            <person name="Lee V."/>
            <person name="Wang Y."/>
            <person name="Carvalho R."/>
            <person name="Voegtly L."/>
            <person name="Shi R."/>
            <person name="Duckworth R."/>
            <person name="Johnson A."/>
            <person name="Loviza R."/>
            <person name="Walstead R."/>
            <person name="Shah Z."/>
            <person name="Kiflezghi M."/>
            <person name="Wade K."/>
            <person name="Ball S.L."/>
            <person name="Bradley K.W."/>
            <person name="Asai D.J."/>
            <person name="Bowman C.A."/>
            <person name="Russell D.A."/>
            <person name="Pope W.H."/>
            <person name="Jacobs-Sera D."/>
            <person name="Hendrix R.W."/>
            <person name="Hatfull G.F."/>
        </authorList>
    </citation>
    <scope>NUCLEOTIDE SEQUENCE [LARGE SCALE GENOMIC DNA]</scope>
    <source>
        <strain evidence="2 3">DSM 27648</strain>
    </source>
</reference>
<keyword evidence="1" id="KW-1133">Transmembrane helix</keyword>
<feature type="transmembrane region" description="Helical" evidence="1">
    <location>
        <begin position="6"/>
        <end position="27"/>
    </location>
</feature>
<dbReference type="Gene3D" id="3.10.450.50">
    <property type="match status" value="1"/>
</dbReference>
<protein>
    <recommendedName>
        <fullName evidence="4">SnoaL-like domain-containing protein</fullName>
    </recommendedName>
</protein>